<dbReference type="RefSeq" id="WP_078977719.1">
    <property type="nucleotide sequence ID" value="NZ_MWQN01000001.1"/>
</dbReference>
<evidence type="ECO:0000313" key="3">
    <source>
        <dbReference type="EMBL" id="OPC83428.1"/>
    </source>
</evidence>
<dbReference type="InterPro" id="IPR046253">
    <property type="entry name" value="DUF6286"/>
</dbReference>
<dbReference type="EMBL" id="MWQN01000001">
    <property type="protein sequence ID" value="OPC83428.1"/>
    <property type="molecule type" value="Genomic_DNA"/>
</dbReference>
<feature type="transmembrane region" description="Helical" evidence="1">
    <location>
        <begin position="86"/>
        <end position="107"/>
    </location>
</feature>
<evidence type="ECO:0000259" key="2">
    <source>
        <dbReference type="Pfam" id="PF19803"/>
    </source>
</evidence>
<name>A0A1T3P2V5_9ACTN</name>
<dbReference type="Pfam" id="PF19803">
    <property type="entry name" value="DUF6286"/>
    <property type="match status" value="1"/>
</dbReference>
<keyword evidence="4" id="KW-1185">Reference proteome</keyword>
<keyword evidence="1" id="KW-0472">Membrane</keyword>
<keyword evidence="1" id="KW-0812">Transmembrane</keyword>
<dbReference type="AlphaFoldDB" id="A0A1T3P2V5"/>
<reference evidence="3 4" key="1">
    <citation type="submission" date="2017-03" db="EMBL/GenBank/DDBJ databases">
        <title>Draft genome sequence of Streptomyces scabrisporus NF3, endophyte isolated from Amphipterygium adstringens.</title>
        <authorList>
            <person name="Vazquez M."/>
            <person name="Ceapa C.D."/>
            <person name="Rodriguez Luna D."/>
            <person name="Sanchez Esquivel S."/>
        </authorList>
    </citation>
    <scope>NUCLEOTIDE SEQUENCE [LARGE SCALE GENOMIC DNA]</scope>
    <source>
        <strain evidence="3 4">NF3</strain>
    </source>
</reference>
<dbReference type="Proteomes" id="UP000190037">
    <property type="component" value="Unassembled WGS sequence"/>
</dbReference>
<feature type="transmembrane region" description="Helical" evidence="1">
    <location>
        <begin position="38"/>
        <end position="59"/>
    </location>
</feature>
<keyword evidence="1" id="KW-1133">Transmembrane helix</keyword>
<sequence>MSLEASPEAPADGSTALAAADDWGDGAKVRRAWSTRGLPAALVALLVGGVAGTALYIGVTARIDRAPRWSRDLLERAQTHEWRDNWTIAAGAIAAAVGLWLIVLALTPGRRALLRLRSPGGAMTVYMTRRTAASFLRHTALASSGVLDARVRMGRRKAVLRVDYHFRDPDDLHDELIERLQERANALTLARVPRVDLRLQPVSGR</sequence>
<feature type="domain" description="DUF6286" evidence="2">
    <location>
        <begin position="96"/>
        <end position="199"/>
    </location>
</feature>
<dbReference type="STRING" id="159449.B4N89_23000"/>
<evidence type="ECO:0000256" key="1">
    <source>
        <dbReference type="SAM" id="Phobius"/>
    </source>
</evidence>
<comment type="caution">
    <text evidence="3">The sequence shown here is derived from an EMBL/GenBank/DDBJ whole genome shotgun (WGS) entry which is preliminary data.</text>
</comment>
<evidence type="ECO:0000313" key="4">
    <source>
        <dbReference type="Proteomes" id="UP000190037"/>
    </source>
</evidence>
<accession>A0A1T3P2V5</accession>
<dbReference type="OrthoDB" id="4350534at2"/>
<proteinExistence type="predicted"/>
<gene>
    <name evidence="3" type="ORF">B4N89_23000</name>
</gene>
<protein>
    <recommendedName>
        <fullName evidence="2">DUF6286 domain-containing protein</fullName>
    </recommendedName>
</protein>
<organism evidence="3 4">
    <name type="scientific">Embleya scabrispora</name>
    <dbReference type="NCBI Taxonomy" id="159449"/>
    <lineage>
        <taxon>Bacteria</taxon>
        <taxon>Bacillati</taxon>
        <taxon>Actinomycetota</taxon>
        <taxon>Actinomycetes</taxon>
        <taxon>Kitasatosporales</taxon>
        <taxon>Streptomycetaceae</taxon>
        <taxon>Embleya</taxon>
    </lineage>
</organism>